<evidence type="ECO:0000313" key="2">
    <source>
        <dbReference type="EMBL" id="TQL76951.1"/>
    </source>
</evidence>
<gene>
    <name evidence="2" type="ORF">FB566_2495</name>
</gene>
<accession>A0A543AWJ5</accession>
<feature type="chain" id="PRO_5021875930" description="WD40 repeat protein" evidence="1">
    <location>
        <begin position="33"/>
        <end position="200"/>
    </location>
</feature>
<keyword evidence="3" id="KW-1185">Reference proteome</keyword>
<reference evidence="2 3" key="1">
    <citation type="submission" date="2019-06" db="EMBL/GenBank/DDBJ databases">
        <title>Sequencing the genomes of 1000 actinobacteria strains.</title>
        <authorList>
            <person name="Klenk H.-P."/>
        </authorList>
    </citation>
    <scope>NUCLEOTIDE SEQUENCE [LARGE SCALE GENOMIC DNA]</scope>
    <source>
        <strain evidence="2 3">DSM 45928</strain>
    </source>
</reference>
<comment type="caution">
    <text evidence="2">The sequence shown here is derived from an EMBL/GenBank/DDBJ whole genome shotgun (WGS) entry which is preliminary data.</text>
</comment>
<name>A0A543AWJ5_9ACTN</name>
<dbReference type="OrthoDB" id="3347970at2"/>
<proteinExistence type="predicted"/>
<dbReference type="AlphaFoldDB" id="A0A543AWJ5"/>
<sequence length="200" mass="21533">MTSVSHRLIGLATASTVMMLLSGCGGSPPADAASATEPENPASTSATLYYVAYDEDDSSGRLLSWNGGEVTELVAGTVSMYNSAHPSPTGEYVSWIESPRYPDAELVIHRPSDGTREVRAEFTMGGEHCVTPRWTPDGVQVVVGVENTWDPLVLYNVESDSTSERFSVPSCNPIPTETGVYYWDHDAGDIATSSREPNRP</sequence>
<dbReference type="EMBL" id="VFOW01000001">
    <property type="protein sequence ID" value="TQL76951.1"/>
    <property type="molecule type" value="Genomic_DNA"/>
</dbReference>
<evidence type="ECO:0008006" key="4">
    <source>
        <dbReference type="Google" id="ProtNLM"/>
    </source>
</evidence>
<dbReference type="Proteomes" id="UP000317043">
    <property type="component" value="Unassembled WGS sequence"/>
</dbReference>
<organism evidence="2 3">
    <name type="scientific">Stackebrandtia endophytica</name>
    <dbReference type="NCBI Taxonomy" id="1496996"/>
    <lineage>
        <taxon>Bacteria</taxon>
        <taxon>Bacillati</taxon>
        <taxon>Actinomycetota</taxon>
        <taxon>Actinomycetes</taxon>
        <taxon>Glycomycetales</taxon>
        <taxon>Glycomycetaceae</taxon>
        <taxon>Stackebrandtia</taxon>
    </lineage>
</organism>
<dbReference type="RefSeq" id="WP_142039135.1">
    <property type="nucleotide sequence ID" value="NZ_JBHTGS010000001.1"/>
</dbReference>
<feature type="signal peptide" evidence="1">
    <location>
        <begin position="1"/>
        <end position="32"/>
    </location>
</feature>
<dbReference type="InParanoid" id="A0A543AWJ5"/>
<dbReference type="PROSITE" id="PS51257">
    <property type="entry name" value="PROKAR_LIPOPROTEIN"/>
    <property type="match status" value="1"/>
</dbReference>
<evidence type="ECO:0000313" key="3">
    <source>
        <dbReference type="Proteomes" id="UP000317043"/>
    </source>
</evidence>
<evidence type="ECO:0000256" key="1">
    <source>
        <dbReference type="SAM" id="SignalP"/>
    </source>
</evidence>
<protein>
    <recommendedName>
        <fullName evidence="4">WD40 repeat protein</fullName>
    </recommendedName>
</protein>
<dbReference type="SUPFAM" id="SSF82171">
    <property type="entry name" value="DPP6 N-terminal domain-like"/>
    <property type="match status" value="1"/>
</dbReference>
<keyword evidence="1" id="KW-0732">Signal</keyword>